<reference evidence="3" key="2">
    <citation type="submission" date="2020-09" db="EMBL/GenBank/DDBJ databases">
        <authorList>
            <person name="Kikuchi T."/>
        </authorList>
    </citation>
    <scope>NUCLEOTIDE SEQUENCE</scope>
    <source>
        <strain evidence="3">Ka4C1</strain>
    </source>
</reference>
<organism evidence="4 6">
    <name type="scientific">Bursaphelenchus xylophilus</name>
    <name type="common">Pinewood nematode worm</name>
    <name type="synonym">Aphelenchoides xylophilus</name>
    <dbReference type="NCBI Taxonomy" id="6326"/>
    <lineage>
        <taxon>Eukaryota</taxon>
        <taxon>Metazoa</taxon>
        <taxon>Ecdysozoa</taxon>
        <taxon>Nematoda</taxon>
        <taxon>Chromadorea</taxon>
        <taxon>Rhabditida</taxon>
        <taxon>Tylenchina</taxon>
        <taxon>Tylenchomorpha</taxon>
        <taxon>Aphelenchoidea</taxon>
        <taxon>Aphelenchoididae</taxon>
        <taxon>Bursaphelenchus</taxon>
    </lineage>
</organism>
<keyword evidence="5" id="KW-1185">Reference proteome</keyword>
<keyword evidence="1" id="KW-0732">Signal</keyword>
<evidence type="ECO:0000256" key="1">
    <source>
        <dbReference type="SAM" id="SignalP"/>
    </source>
</evidence>
<evidence type="ECO:0000313" key="6">
    <source>
        <dbReference type="WBParaSite" id="BXY_0208900.1"/>
    </source>
</evidence>
<dbReference type="Proteomes" id="UP000582659">
    <property type="component" value="Unassembled WGS sequence"/>
</dbReference>
<evidence type="ECO:0000313" key="4">
    <source>
        <dbReference type="Proteomes" id="UP000095284"/>
    </source>
</evidence>
<feature type="chain" id="PRO_5036308617" evidence="1">
    <location>
        <begin position="18"/>
        <end position="173"/>
    </location>
</feature>
<evidence type="ECO:0000313" key="5">
    <source>
        <dbReference type="Proteomes" id="UP000659654"/>
    </source>
</evidence>
<dbReference type="PANTHER" id="PTHR35572">
    <property type="entry name" value="PROTEIN CBG04538-RELATED"/>
    <property type="match status" value="1"/>
</dbReference>
<evidence type="ECO:0000313" key="3">
    <source>
        <dbReference type="EMBL" id="CAD5232614.1"/>
    </source>
</evidence>
<dbReference type="InterPro" id="IPR055119">
    <property type="entry name" value="Mig18_Fn1"/>
</dbReference>
<dbReference type="EMBL" id="CAJFCV020000005">
    <property type="protein sequence ID" value="CAG9125298.1"/>
    <property type="molecule type" value="Genomic_DNA"/>
</dbReference>
<dbReference type="OrthoDB" id="10288644at2759"/>
<feature type="domain" description="Abnormal cell migration protein 18-like fibronectin type I" evidence="2">
    <location>
        <begin position="108"/>
        <end position="160"/>
    </location>
</feature>
<evidence type="ECO:0000259" key="2">
    <source>
        <dbReference type="Pfam" id="PF23003"/>
    </source>
</evidence>
<dbReference type="InterPro" id="IPR040282">
    <property type="entry name" value="Mig-18-like"/>
</dbReference>
<dbReference type="Pfam" id="PF23003">
    <property type="entry name" value="Fn1_2"/>
    <property type="match status" value="2"/>
</dbReference>
<accession>A0A1I7RN03</accession>
<dbReference type="AlphaFoldDB" id="A0A1I7RN03"/>
<reference evidence="6" key="1">
    <citation type="submission" date="2016-11" db="UniProtKB">
        <authorList>
            <consortium name="WormBaseParasite"/>
        </authorList>
    </citation>
    <scope>IDENTIFICATION</scope>
</reference>
<dbReference type="Proteomes" id="UP000659654">
    <property type="component" value="Unassembled WGS sequence"/>
</dbReference>
<dbReference type="WBParaSite" id="BXY_0208900.1">
    <property type="protein sequence ID" value="BXY_0208900.1"/>
    <property type="gene ID" value="BXY_0208900"/>
</dbReference>
<name>A0A1I7RN03_BURXY</name>
<gene>
    <name evidence="3" type="ORF">BXYJ_LOCUS12705</name>
</gene>
<feature type="signal peptide" evidence="1">
    <location>
        <begin position="1"/>
        <end position="17"/>
    </location>
</feature>
<feature type="domain" description="Abnormal cell migration protein 18-like fibronectin type I" evidence="2">
    <location>
        <begin position="28"/>
        <end position="80"/>
    </location>
</feature>
<sequence length="173" mass="19626">MLLLNLIIVCAIPWLKASPSKPRGNLGTCVDPLGGRRRVGEEWQYDHKFARRCVETKNGWRIETFACILPSGEWVKIGETKYGASCERDEYGVTKLSLPFTLNCGARENGEQWDEDEFRKECHYGSIRPIGCYTRYRHLIPANGVWVEKNVTYKCVVTGRGGLAMTTDSTMKT</sequence>
<protein>
    <submittedName>
        <fullName evidence="3">(pine wood nematode) hypothetical protein</fullName>
    </submittedName>
</protein>
<dbReference type="Proteomes" id="UP000095284">
    <property type="component" value="Unplaced"/>
</dbReference>
<dbReference type="EMBL" id="CAJFDI010000005">
    <property type="protein sequence ID" value="CAD5232614.1"/>
    <property type="molecule type" value="Genomic_DNA"/>
</dbReference>
<proteinExistence type="predicted"/>